<dbReference type="GO" id="GO:0033387">
    <property type="term" value="P:putrescine biosynthetic process from arginine, via ornithine"/>
    <property type="evidence" value="ECO:0007669"/>
    <property type="project" value="TreeGrafter"/>
</dbReference>
<keyword evidence="1" id="KW-0597">Phosphoprotein</keyword>
<dbReference type="InterPro" id="IPR029066">
    <property type="entry name" value="PLP-binding_barrel"/>
</dbReference>
<dbReference type="EMBL" id="CADEAL010000601">
    <property type="protein sequence ID" value="CAB1422660.1"/>
    <property type="molecule type" value="Genomic_DNA"/>
</dbReference>
<sequence>MMTFDSEVELMKVACFHDNAKLVLRIATDDSKALCPLSVKFGAPLKSCRGLLERAKELGLNVIGVSFHVGSGCTDAKTYTEAIADARCVFHMGDELGFNMDLLDIGGGFLASQYYTCFRTKYITDVIHPALDKYFPADSGVKIIAEPGRFYVASAFTLVVNIIAKKVIMDSTSDEKDEGAKEKPKDKTMMYYVNDGLFGSFLVSALLYITNLPTLYKKPKPDEIMYACSIWGPTCAGVDRIVEQCYLPDLQVGDWLVFENMGAYTVSVSSTFNGFQRPGLHYVMSRPAWQHIQQISSQGMPGPAEEFHLFGVST</sequence>
<dbReference type="GO" id="GO:0004586">
    <property type="term" value="F:ornithine decarboxylase activity"/>
    <property type="evidence" value="ECO:0007669"/>
    <property type="project" value="UniProtKB-EC"/>
</dbReference>
<protein>
    <recommendedName>
        <fullName evidence="3">ornithine decarboxylase</fullName>
        <ecNumber evidence="3">4.1.1.17</ecNumber>
    </recommendedName>
</protein>
<dbReference type="Gene3D" id="2.40.37.10">
    <property type="entry name" value="Lyase, Ornithine Decarboxylase, Chain A, domain 1"/>
    <property type="match status" value="1"/>
</dbReference>
<dbReference type="FunFam" id="2.40.37.10:FF:000005">
    <property type="entry name" value="Ornithine decarboxylase"/>
    <property type="match status" value="1"/>
</dbReference>
<evidence type="ECO:0000256" key="3">
    <source>
        <dbReference type="ARBA" id="ARBA00034138"/>
    </source>
</evidence>
<accession>A0A9N7U0W5</accession>
<feature type="domain" description="Orn/DAP/Arg decarboxylase 2 N-terminal" evidence="5">
    <location>
        <begin position="1"/>
        <end position="153"/>
    </location>
</feature>
<gene>
    <name evidence="6" type="ORF">PLEPLA_LOCUS10577</name>
</gene>
<dbReference type="PANTHER" id="PTHR11482">
    <property type="entry name" value="ARGININE/DIAMINOPIMELATE/ORNITHINE DECARBOXYLASE"/>
    <property type="match status" value="1"/>
</dbReference>
<dbReference type="GO" id="GO:0005737">
    <property type="term" value="C:cytoplasm"/>
    <property type="evidence" value="ECO:0007669"/>
    <property type="project" value="TreeGrafter"/>
</dbReference>
<name>A0A9N7U0W5_PLEPL</name>
<dbReference type="PANTHER" id="PTHR11482:SF42">
    <property type="entry name" value="ORNITHINE DECARBOXYLASE"/>
    <property type="match status" value="1"/>
</dbReference>
<proteinExistence type="predicted"/>
<evidence type="ECO:0000256" key="1">
    <source>
        <dbReference type="ARBA" id="ARBA00022553"/>
    </source>
</evidence>
<reference evidence="6" key="1">
    <citation type="submission" date="2020-03" db="EMBL/GenBank/DDBJ databases">
        <authorList>
            <person name="Weist P."/>
        </authorList>
    </citation>
    <scope>NUCLEOTIDE SEQUENCE</scope>
</reference>
<dbReference type="AlphaFoldDB" id="A0A9N7U0W5"/>
<comment type="pathway">
    <text evidence="2">Amine and polyamine biosynthesis; putrescine biosynthesis via L-ornithine pathway; putrescine from L-ornithine: step 1/1.</text>
</comment>
<dbReference type="PRINTS" id="PR01182">
    <property type="entry name" value="ORNDCRBXLASE"/>
</dbReference>
<dbReference type="Proteomes" id="UP001153269">
    <property type="component" value="Unassembled WGS sequence"/>
</dbReference>
<dbReference type="InterPro" id="IPR009006">
    <property type="entry name" value="Ala_racemase/Decarboxylase_C"/>
</dbReference>
<dbReference type="InterPro" id="IPR000183">
    <property type="entry name" value="Orn/DAP/Arg_de-COase"/>
</dbReference>
<evidence type="ECO:0000313" key="7">
    <source>
        <dbReference type="Proteomes" id="UP001153269"/>
    </source>
</evidence>
<dbReference type="Gene3D" id="3.20.20.10">
    <property type="entry name" value="Alanine racemase"/>
    <property type="match status" value="1"/>
</dbReference>
<dbReference type="CDD" id="cd00622">
    <property type="entry name" value="PLPDE_III_ODC"/>
    <property type="match status" value="1"/>
</dbReference>
<comment type="caution">
    <text evidence="6">The sequence shown here is derived from an EMBL/GenBank/DDBJ whole genome shotgun (WGS) entry which is preliminary data.</text>
</comment>
<dbReference type="EC" id="4.1.1.17" evidence="3"/>
<evidence type="ECO:0000256" key="4">
    <source>
        <dbReference type="ARBA" id="ARBA00049127"/>
    </source>
</evidence>
<dbReference type="InterPro" id="IPR002433">
    <property type="entry name" value="Orn_de-COase"/>
</dbReference>
<organism evidence="6 7">
    <name type="scientific">Pleuronectes platessa</name>
    <name type="common">European plaice</name>
    <dbReference type="NCBI Taxonomy" id="8262"/>
    <lineage>
        <taxon>Eukaryota</taxon>
        <taxon>Metazoa</taxon>
        <taxon>Chordata</taxon>
        <taxon>Craniata</taxon>
        <taxon>Vertebrata</taxon>
        <taxon>Euteleostomi</taxon>
        <taxon>Actinopterygii</taxon>
        <taxon>Neopterygii</taxon>
        <taxon>Teleostei</taxon>
        <taxon>Neoteleostei</taxon>
        <taxon>Acanthomorphata</taxon>
        <taxon>Carangaria</taxon>
        <taxon>Pleuronectiformes</taxon>
        <taxon>Pleuronectoidei</taxon>
        <taxon>Pleuronectidae</taxon>
        <taxon>Pleuronectes</taxon>
    </lineage>
</organism>
<evidence type="ECO:0000313" key="6">
    <source>
        <dbReference type="EMBL" id="CAB1422660.1"/>
    </source>
</evidence>
<dbReference type="SUPFAM" id="SSF51419">
    <property type="entry name" value="PLP-binding barrel"/>
    <property type="match status" value="1"/>
</dbReference>
<evidence type="ECO:0000256" key="2">
    <source>
        <dbReference type="ARBA" id="ARBA00034115"/>
    </source>
</evidence>
<comment type="catalytic activity">
    <reaction evidence="4">
        <text>L-ornithine + H(+) = putrescine + CO2</text>
        <dbReference type="Rhea" id="RHEA:22964"/>
        <dbReference type="ChEBI" id="CHEBI:15378"/>
        <dbReference type="ChEBI" id="CHEBI:16526"/>
        <dbReference type="ChEBI" id="CHEBI:46911"/>
        <dbReference type="ChEBI" id="CHEBI:326268"/>
        <dbReference type="EC" id="4.1.1.17"/>
    </reaction>
</comment>
<dbReference type="InterPro" id="IPR022644">
    <property type="entry name" value="De-COase2_N"/>
</dbReference>
<dbReference type="PRINTS" id="PR01179">
    <property type="entry name" value="ODADCRBXLASE"/>
</dbReference>
<keyword evidence="7" id="KW-1185">Reference proteome</keyword>
<dbReference type="SUPFAM" id="SSF50621">
    <property type="entry name" value="Alanine racemase C-terminal domain-like"/>
    <property type="match status" value="1"/>
</dbReference>
<dbReference type="Pfam" id="PF02784">
    <property type="entry name" value="Orn_Arg_deC_N"/>
    <property type="match status" value="1"/>
</dbReference>
<evidence type="ECO:0000259" key="5">
    <source>
        <dbReference type="Pfam" id="PF02784"/>
    </source>
</evidence>